<feature type="domain" description="GP-PDE" evidence="1">
    <location>
        <begin position="13"/>
        <end position="254"/>
    </location>
</feature>
<evidence type="ECO:0000313" key="2">
    <source>
        <dbReference type="EMBL" id="QIE56956.1"/>
    </source>
</evidence>
<sequence>MSPRPALPAVFLALPLAHRGLHDRAAGVIENSRVAFEAAIRGGYGIELDLQLSADGEAMVFHDDDLDRLTEAEGPVGLRSATELGEIRLGEGDETIPTLTEVLSLVAGRVPLLVEIKDQSRAMASVDGRLERRAAALLSAYDGPAALMSFNPHSVTECRGAAPEIPRGRTTCAFAEGPWGRLPAARRAALARLDDLDALGCSFISHQHDDLRSDAVAKVKASGRPVLAWTIRSREEEEAARAVADNITFEGYAA</sequence>
<evidence type="ECO:0000259" key="1">
    <source>
        <dbReference type="PROSITE" id="PS51704"/>
    </source>
</evidence>
<name>A0A7L5C370_9RHOB</name>
<dbReference type="InterPro" id="IPR030395">
    <property type="entry name" value="GP_PDE_dom"/>
</dbReference>
<dbReference type="PANTHER" id="PTHR46211:SF1">
    <property type="entry name" value="GLYCEROPHOSPHODIESTER PHOSPHODIESTERASE, CYTOPLASMIC"/>
    <property type="match status" value="1"/>
</dbReference>
<dbReference type="GO" id="GO:0008081">
    <property type="term" value="F:phosphoric diester hydrolase activity"/>
    <property type="evidence" value="ECO:0007669"/>
    <property type="project" value="InterPro"/>
</dbReference>
<dbReference type="InterPro" id="IPR017946">
    <property type="entry name" value="PLC-like_Pdiesterase_TIM-brl"/>
</dbReference>
<dbReference type="RefSeq" id="WP_165100996.1">
    <property type="nucleotide sequence ID" value="NZ_CP049056.1"/>
</dbReference>
<accession>A0A7L5C370</accession>
<protein>
    <submittedName>
        <fullName evidence="2">Phosphodiesterase</fullName>
    </submittedName>
</protein>
<proteinExistence type="predicted"/>
<organism evidence="2 3">
    <name type="scientific">Pikeienuella piscinae</name>
    <dbReference type="NCBI Taxonomy" id="2748098"/>
    <lineage>
        <taxon>Bacteria</taxon>
        <taxon>Pseudomonadati</taxon>
        <taxon>Pseudomonadota</taxon>
        <taxon>Alphaproteobacteria</taxon>
        <taxon>Rhodobacterales</taxon>
        <taxon>Paracoccaceae</taxon>
        <taxon>Pikeienuella</taxon>
    </lineage>
</organism>
<dbReference type="PANTHER" id="PTHR46211">
    <property type="entry name" value="GLYCEROPHOSPHORYL DIESTER PHOSPHODIESTERASE"/>
    <property type="match status" value="1"/>
</dbReference>
<dbReference type="PROSITE" id="PS51704">
    <property type="entry name" value="GP_PDE"/>
    <property type="match status" value="1"/>
</dbReference>
<dbReference type="EMBL" id="CP049056">
    <property type="protein sequence ID" value="QIE56956.1"/>
    <property type="molecule type" value="Genomic_DNA"/>
</dbReference>
<dbReference type="KEGG" id="hdh:G5B40_16825"/>
<gene>
    <name evidence="2" type="ORF">G5B40_16825</name>
</gene>
<dbReference type="Proteomes" id="UP000503336">
    <property type="component" value="Chromosome"/>
</dbReference>
<dbReference type="SUPFAM" id="SSF51695">
    <property type="entry name" value="PLC-like phosphodiesterases"/>
    <property type="match status" value="1"/>
</dbReference>
<evidence type="ECO:0000313" key="3">
    <source>
        <dbReference type="Proteomes" id="UP000503336"/>
    </source>
</evidence>
<dbReference type="GO" id="GO:0006629">
    <property type="term" value="P:lipid metabolic process"/>
    <property type="evidence" value="ECO:0007669"/>
    <property type="project" value="InterPro"/>
</dbReference>
<dbReference type="Pfam" id="PF03009">
    <property type="entry name" value="GDPD"/>
    <property type="match status" value="1"/>
</dbReference>
<reference evidence="2 3" key="1">
    <citation type="submission" date="2020-02" db="EMBL/GenBank/DDBJ databases">
        <title>complete genome sequence of Rhodobacteraceae bacterium.</title>
        <authorList>
            <person name="Park J."/>
            <person name="Kim Y.-S."/>
            <person name="Kim K.-H."/>
        </authorList>
    </citation>
    <scope>NUCLEOTIDE SEQUENCE [LARGE SCALE GENOMIC DNA]</scope>
    <source>
        <strain evidence="2 3">RR4-56</strain>
    </source>
</reference>
<dbReference type="AlphaFoldDB" id="A0A7L5C370"/>
<keyword evidence="3" id="KW-1185">Reference proteome</keyword>
<dbReference type="Gene3D" id="3.20.20.190">
    <property type="entry name" value="Phosphatidylinositol (PI) phosphodiesterase"/>
    <property type="match status" value="1"/>
</dbReference>